<keyword evidence="3" id="KW-1185">Reference proteome</keyword>
<dbReference type="EMBL" id="JAAIYO010000016">
    <property type="protein sequence ID" value="MBE4753126.1"/>
    <property type="molecule type" value="Genomic_DNA"/>
</dbReference>
<dbReference type="Proteomes" id="UP001516472">
    <property type="component" value="Unassembled WGS sequence"/>
</dbReference>
<comment type="caution">
    <text evidence="2">The sequence shown here is derived from an EMBL/GenBank/DDBJ whole genome shotgun (WGS) entry which is preliminary data.</text>
</comment>
<evidence type="ECO:0000313" key="2">
    <source>
        <dbReference type="EMBL" id="MBE4753126.1"/>
    </source>
</evidence>
<organism evidence="2 3">
    <name type="scientific">Corallococcus soli</name>
    <dbReference type="NCBI Taxonomy" id="2710757"/>
    <lineage>
        <taxon>Bacteria</taxon>
        <taxon>Pseudomonadati</taxon>
        <taxon>Myxococcota</taxon>
        <taxon>Myxococcia</taxon>
        <taxon>Myxococcales</taxon>
        <taxon>Cystobacterineae</taxon>
        <taxon>Myxococcaceae</taxon>
        <taxon>Corallococcus</taxon>
    </lineage>
</organism>
<protein>
    <recommendedName>
        <fullName evidence="1">Immunity MXAN-0049 protein domain-containing protein</fullName>
    </recommendedName>
</protein>
<evidence type="ECO:0000313" key="3">
    <source>
        <dbReference type="Proteomes" id="UP001516472"/>
    </source>
</evidence>
<gene>
    <name evidence="2" type="ORF">G4177_33750</name>
</gene>
<proteinExistence type="predicted"/>
<name>A0ABR9PYX2_9BACT</name>
<dbReference type="InterPro" id="IPR012433">
    <property type="entry name" value="Imm11"/>
</dbReference>
<reference evidence="2 3" key="1">
    <citation type="submission" date="2020-02" db="EMBL/GenBank/DDBJ databases">
        <authorList>
            <person name="Babadi Z.K."/>
            <person name="Risdian C."/>
            <person name="Ebrahimipour G.H."/>
            <person name="Wink J."/>
        </authorList>
    </citation>
    <scope>NUCLEOTIDE SEQUENCE [LARGE SCALE GENOMIC DNA]</scope>
    <source>
        <strain evidence="2 3">ZKHCc1 1396</strain>
    </source>
</reference>
<evidence type="ECO:0000259" key="1">
    <source>
        <dbReference type="Pfam" id="PF07791"/>
    </source>
</evidence>
<accession>A0ABR9PYX2</accession>
<dbReference type="Pfam" id="PF07791">
    <property type="entry name" value="Imm11"/>
    <property type="match status" value="1"/>
</dbReference>
<feature type="domain" description="Immunity MXAN-0049 protein" evidence="1">
    <location>
        <begin position="25"/>
        <end position="141"/>
    </location>
</feature>
<sequence>MEAQISHPGVKCAFVLSGIEQAPIVNAAVANVFRTLAPDDVQLLPVSIERESESYFVVNAIRLMDCIDEARCQEVQHYPENSFPEYEGEYRWIYGLRIDPLRTEGARVFRLTKFKTAFVVSDDVKEALERAGNLGVSFEQVTAPTGR</sequence>